<dbReference type="Pfam" id="PF17917">
    <property type="entry name" value="RT_RNaseH"/>
    <property type="match status" value="1"/>
</dbReference>
<dbReference type="FunFam" id="3.30.70.270:FF:000020">
    <property type="entry name" value="Transposon Tf2-6 polyprotein-like Protein"/>
    <property type="match status" value="1"/>
</dbReference>
<dbReference type="Proteomes" id="UP000215902">
    <property type="component" value="Unassembled WGS sequence"/>
</dbReference>
<dbReference type="InterPro" id="IPR043128">
    <property type="entry name" value="Rev_trsase/Diguanyl_cyclase"/>
</dbReference>
<dbReference type="InterPro" id="IPR001584">
    <property type="entry name" value="Integrase_cat-core"/>
</dbReference>
<keyword evidence="3" id="KW-0540">Nuclease</keyword>
<keyword evidence="5" id="KW-0378">Hydrolase</keyword>
<gene>
    <name evidence="10" type="ORF">BOX15_Mlig018181g1</name>
</gene>
<dbReference type="InterPro" id="IPR050951">
    <property type="entry name" value="Retrovirus_Pol_polyprotein"/>
</dbReference>
<dbReference type="GO" id="GO:0003964">
    <property type="term" value="F:RNA-directed DNA polymerase activity"/>
    <property type="evidence" value="ECO:0007669"/>
    <property type="project" value="UniProtKB-KW"/>
</dbReference>
<dbReference type="InterPro" id="IPR000477">
    <property type="entry name" value="RT_dom"/>
</dbReference>
<sequence>MPTVETIFSDVAGMTDFATLDLSDAYLQIELEEKSREVTTIATPLGLFRYTRLVPGLKSASAIFQKAMETTLEEVSGKVIYQDEILIGGQSAEGLKAKVDEVIKTLQAAGMNINLAKSNLGAKTVKFLGYRISADGISPDPGLVSKIMEISAPRDRRQLESFLGLCNFFGRFVNNYAHVVEHLNQLRKKGAEFVWGAAQEAAFHQLKKLLSSGPIIQPYDRAKETTLTTDASEKAVAAVLTQEGHPVIYFSRRLTQAEARYSNIEREALAIVWAMERARQFLLGKRFTLRTDHRPLEFLFGTRQQLPKVANARLLRWAIRLMGFDFAIEYVRGAQIPHADALSRLDFADVPDDQAEAATHHHHLVHWAGESVIGWNELAEETKRDRLLADVMRRIAGNRWSGCSPAERPFKAIRHALTIDDSVVCYGDRPVIPSSLRSRVLELVHSGAHPGASSTRALVRNSVWWPGYCGDVEGFVRACHTCAKQRQSGHSSVHQWPADSEPWGRIHMDHAHVPKVGLLLVLVDAMSAWPEAIRVPDKSAATVRKVLQEVFARNGVPRILVSDNAAEFHDEGLVSWLSRIGCRAVKTPPYHPQSNGLAERMVQTIKVAPAGWDQQESYDAFLARILLNYRCVPHAGREFSPAQLMGRQLRNSITMRTAIRSEVWYAPRRGAIPEKAEFLAQKGSNTALIVRQGNRVTLAHLDQLRRHEPDNNEGGATATTDLNGDLRSEGAAKPADLPTVTPCSDGPPVSATSEQVENQPAASSVPSTPEAGGHDRLAESRAGTDKATAAQRPSYNLRANRGVPPLRFEGGR</sequence>
<evidence type="ECO:0000256" key="6">
    <source>
        <dbReference type="ARBA" id="ARBA00022918"/>
    </source>
</evidence>
<evidence type="ECO:0000256" key="7">
    <source>
        <dbReference type="SAM" id="MobiDB-lite"/>
    </source>
</evidence>
<dbReference type="PROSITE" id="PS50994">
    <property type="entry name" value="INTEGRASE"/>
    <property type="match status" value="1"/>
</dbReference>
<evidence type="ECO:0000256" key="3">
    <source>
        <dbReference type="ARBA" id="ARBA00022722"/>
    </source>
</evidence>
<dbReference type="SUPFAM" id="SSF56672">
    <property type="entry name" value="DNA/RNA polymerases"/>
    <property type="match status" value="1"/>
</dbReference>
<dbReference type="InterPro" id="IPR012337">
    <property type="entry name" value="RNaseH-like_sf"/>
</dbReference>
<name>A0A267GHJ3_9PLAT</name>
<dbReference type="GO" id="GO:0016787">
    <property type="term" value="F:hydrolase activity"/>
    <property type="evidence" value="ECO:0007669"/>
    <property type="project" value="UniProtKB-KW"/>
</dbReference>
<dbReference type="CDD" id="cd09274">
    <property type="entry name" value="RNase_HI_RT_Ty3"/>
    <property type="match status" value="1"/>
</dbReference>
<dbReference type="InterPro" id="IPR036397">
    <property type="entry name" value="RNaseH_sf"/>
</dbReference>
<evidence type="ECO:0000259" key="8">
    <source>
        <dbReference type="PROSITE" id="PS50878"/>
    </source>
</evidence>
<protein>
    <recommendedName>
        <fullName evidence="12">Integrase catalytic domain-containing protein</fullName>
    </recommendedName>
</protein>
<dbReference type="Gene3D" id="3.30.420.10">
    <property type="entry name" value="Ribonuclease H-like superfamily/Ribonuclease H"/>
    <property type="match status" value="1"/>
</dbReference>
<feature type="domain" description="Integrase catalytic" evidence="9">
    <location>
        <begin position="498"/>
        <end position="606"/>
    </location>
</feature>
<evidence type="ECO:0000313" key="11">
    <source>
        <dbReference type="Proteomes" id="UP000215902"/>
    </source>
</evidence>
<keyword evidence="6" id="KW-0695">RNA-directed DNA polymerase</keyword>
<dbReference type="EMBL" id="NIVC01000319">
    <property type="protein sequence ID" value="PAA85528.1"/>
    <property type="molecule type" value="Genomic_DNA"/>
</dbReference>
<organism evidence="10 11">
    <name type="scientific">Macrostomum lignano</name>
    <dbReference type="NCBI Taxonomy" id="282301"/>
    <lineage>
        <taxon>Eukaryota</taxon>
        <taxon>Metazoa</taxon>
        <taxon>Spiralia</taxon>
        <taxon>Lophotrochozoa</taxon>
        <taxon>Platyhelminthes</taxon>
        <taxon>Rhabditophora</taxon>
        <taxon>Macrostomorpha</taxon>
        <taxon>Macrostomida</taxon>
        <taxon>Macrostomidae</taxon>
        <taxon>Macrostomum</taxon>
    </lineage>
</organism>
<evidence type="ECO:0000256" key="4">
    <source>
        <dbReference type="ARBA" id="ARBA00022759"/>
    </source>
</evidence>
<dbReference type="GO" id="GO:0003676">
    <property type="term" value="F:nucleic acid binding"/>
    <property type="evidence" value="ECO:0007669"/>
    <property type="project" value="InterPro"/>
</dbReference>
<dbReference type="AlphaFoldDB" id="A0A267GHJ3"/>
<proteinExistence type="predicted"/>
<dbReference type="Gene3D" id="3.30.70.270">
    <property type="match status" value="2"/>
</dbReference>
<keyword evidence="1" id="KW-0808">Transferase</keyword>
<dbReference type="PANTHER" id="PTHR37984:SF5">
    <property type="entry name" value="PROTEIN NYNRIN-LIKE"/>
    <property type="match status" value="1"/>
</dbReference>
<feature type="domain" description="Reverse transcriptase" evidence="8">
    <location>
        <begin position="1"/>
        <end position="132"/>
    </location>
</feature>
<feature type="region of interest" description="Disordered" evidence="7">
    <location>
        <begin position="705"/>
        <end position="812"/>
    </location>
</feature>
<reference evidence="10 11" key="1">
    <citation type="submission" date="2017-06" db="EMBL/GenBank/DDBJ databases">
        <title>A platform for efficient transgenesis in Macrostomum lignano, a flatworm model organism for stem cell research.</title>
        <authorList>
            <person name="Berezikov E."/>
        </authorList>
    </citation>
    <scope>NUCLEOTIDE SEQUENCE [LARGE SCALE GENOMIC DNA]</scope>
    <source>
        <strain evidence="10">DV1</strain>
        <tissue evidence="10">Whole organism</tissue>
    </source>
</reference>
<dbReference type="Pfam" id="PF00665">
    <property type="entry name" value="rve"/>
    <property type="match status" value="1"/>
</dbReference>
<dbReference type="GO" id="GO:0015074">
    <property type="term" value="P:DNA integration"/>
    <property type="evidence" value="ECO:0007669"/>
    <property type="project" value="InterPro"/>
</dbReference>
<dbReference type="GO" id="GO:0004519">
    <property type="term" value="F:endonuclease activity"/>
    <property type="evidence" value="ECO:0007669"/>
    <property type="project" value="UniProtKB-KW"/>
</dbReference>
<evidence type="ECO:0000256" key="2">
    <source>
        <dbReference type="ARBA" id="ARBA00022695"/>
    </source>
</evidence>
<dbReference type="PROSITE" id="PS50878">
    <property type="entry name" value="RT_POL"/>
    <property type="match status" value="1"/>
</dbReference>
<accession>A0A267GHJ3</accession>
<keyword evidence="11" id="KW-1185">Reference proteome</keyword>
<dbReference type="STRING" id="282301.A0A267GHJ3"/>
<dbReference type="SUPFAM" id="SSF53098">
    <property type="entry name" value="Ribonuclease H-like"/>
    <property type="match status" value="1"/>
</dbReference>
<feature type="compositionally biased region" description="Polar residues" evidence="7">
    <location>
        <begin position="750"/>
        <end position="767"/>
    </location>
</feature>
<comment type="caution">
    <text evidence="10">The sequence shown here is derived from an EMBL/GenBank/DDBJ whole genome shotgun (WGS) entry which is preliminary data.</text>
</comment>
<dbReference type="CDD" id="cd01647">
    <property type="entry name" value="RT_LTR"/>
    <property type="match status" value="1"/>
</dbReference>
<dbReference type="InterPro" id="IPR043502">
    <property type="entry name" value="DNA/RNA_pol_sf"/>
</dbReference>
<dbReference type="InterPro" id="IPR041373">
    <property type="entry name" value="RT_RNaseH"/>
</dbReference>
<evidence type="ECO:0000256" key="1">
    <source>
        <dbReference type="ARBA" id="ARBA00022679"/>
    </source>
</evidence>
<dbReference type="Gene3D" id="1.10.340.70">
    <property type="match status" value="1"/>
</dbReference>
<dbReference type="Pfam" id="PF00078">
    <property type="entry name" value="RVT_1"/>
    <property type="match status" value="1"/>
</dbReference>
<keyword evidence="2" id="KW-0548">Nucleotidyltransferase</keyword>
<evidence type="ECO:0000313" key="10">
    <source>
        <dbReference type="EMBL" id="PAA85528.1"/>
    </source>
</evidence>
<dbReference type="InterPro" id="IPR041588">
    <property type="entry name" value="Integrase_H2C2"/>
</dbReference>
<dbReference type="Pfam" id="PF17921">
    <property type="entry name" value="Integrase_H2C2"/>
    <property type="match status" value="1"/>
</dbReference>
<dbReference type="OrthoDB" id="8057740at2759"/>
<evidence type="ECO:0000259" key="9">
    <source>
        <dbReference type="PROSITE" id="PS50994"/>
    </source>
</evidence>
<dbReference type="PANTHER" id="PTHR37984">
    <property type="entry name" value="PROTEIN CBG26694"/>
    <property type="match status" value="1"/>
</dbReference>
<evidence type="ECO:0000256" key="5">
    <source>
        <dbReference type="ARBA" id="ARBA00022801"/>
    </source>
</evidence>
<evidence type="ECO:0008006" key="12">
    <source>
        <dbReference type="Google" id="ProtNLM"/>
    </source>
</evidence>
<feature type="compositionally biased region" description="Basic and acidic residues" evidence="7">
    <location>
        <begin position="772"/>
        <end position="784"/>
    </location>
</feature>
<keyword evidence="4" id="KW-0255">Endonuclease</keyword>